<proteinExistence type="predicted"/>
<evidence type="ECO:0008006" key="3">
    <source>
        <dbReference type="Google" id="ProtNLM"/>
    </source>
</evidence>
<reference evidence="1 2" key="1">
    <citation type="submission" date="2019-09" db="EMBL/GenBank/DDBJ databases">
        <title>Isolation of a novel species in the genus Cupriavidus from patients with sepsis using whole genome sequencing.</title>
        <authorList>
            <person name="Kweon O.J."/>
            <person name="Lee M.-K."/>
        </authorList>
    </citation>
    <scope>NUCLEOTIDE SEQUENCE [LARGE SCALE GENOMIC DNA]</scope>
    <source>
        <strain evidence="1 2">MKL-01</strain>
    </source>
</reference>
<dbReference type="AlphaFoldDB" id="A0A5M8AXS6"/>
<dbReference type="Proteomes" id="UP000324324">
    <property type="component" value="Unassembled WGS sequence"/>
</dbReference>
<protein>
    <recommendedName>
        <fullName evidence="3">Lipoprotein</fullName>
    </recommendedName>
</protein>
<dbReference type="EMBL" id="VWRN01000022">
    <property type="protein sequence ID" value="KAA6128588.1"/>
    <property type="molecule type" value="Genomic_DNA"/>
</dbReference>
<evidence type="ECO:0000313" key="1">
    <source>
        <dbReference type="EMBL" id="KAA6128588.1"/>
    </source>
</evidence>
<evidence type="ECO:0000313" key="2">
    <source>
        <dbReference type="Proteomes" id="UP000324324"/>
    </source>
</evidence>
<accession>A0A5M8AXS6</accession>
<comment type="caution">
    <text evidence="1">The sequence shown here is derived from an EMBL/GenBank/DDBJ whole genome shotgun (WGS) entry which is preliminary data.</text>
</comment>
<name>A0A5M8AXS6_9BURK</name>
<dbReference type="PROSITE" id="PS51257">
    <property type="entry name" value="PROKAR_LIPOPROTEIN"/>
    <property type="match status" value="1"/>
</dbReference>
<sequence length="82" mass="8579">MKAWLAGLGAVAAAGLSGCAVYPAPVDAGVTVGVGAPVYVAPPPVVVAPRPYYYGYPYRGYYRGGHGHWHGHGHGHGRGHWR</sequence>
<organism evidence="1 2">
    <name type="scientific">Cupriavidus cauae</name>
    <dbReference type="NCBI Taxonomy" id="2608999"/>
    <lineage>
        <taxon>Bacteria</taxon>
        <taxon>Pseudomonadati</taxon>
        <taxon>Pseudomonadota</taxon>
        <taxon>Betaproteobacteria</taxon>
        <taxon>Burkholderiales</taxon>
        <taxon>Burkholderiaceae</taxon>
        <taxon>Cupriavidus</taxon>
    </lineage>
</organism>
<gene>
    <name evidence="1" type="ORF">F1599_06475</name>
</gene>
<dbReference type="RefSeq" id="WP_149319669.1">
    <property type="nucleotide sequence ID" value="NZ_CP080293.1"/>
</dbReference>
<keyword evidence="2" id="KW-1185">Reference proteome</keyword>